<evidence type="ECO:0000256" key="4">
    <source>
        <dbReference type="ARBA" id="ARBA00022737"/>
    </source>
</evidence>
<dbReference type="InterPro" id="IPR013087">
    <property type="entry name" value="Znf_C2H2_type"/>
</dbReference>
<dbReference type="Pfam" id="PF00096">
    <property type="entry name" value="zf-C2H2"/>
    <property type="match status" value="5"/>
</dbReference>
<evidence type="ECO:0000313" key="11">
    <source>
        <dbReference type="EnsemblMetazoa" id="SCAU007623-PB"/>
    </source>
</evidence>
<keyword evidence="5 8" id="KW-0863">Zinc-finger</keyword>
<dbReference type="STRING" id="35570.A0A1I8PFE7"/>
<evidence type="ECO:0000256" key="1">
    <source>
        <dbReference type="ARBA" id="ARBA00004123"/>
    </source>
</evidence>
<feature type="compositionally biased region" description="Basic residues" evidence="9">
    <location>
        <begin position="335"/>
        <end position="349"/>
    </location>
</feature>
<feature type="domain" description="C2H2-type" evidence="10">
    <location>
        <begin position="688"/>
        <end position="716"/>
    </location>
</feature>
<feature type="domain" description="C2H2-type" evidence="10">
    <location>
        <begin position="179"/>
        <end position="206"/>
    </location>
</feature>
<dbReference type="PANTHER" id="PTHR24379">
    <property type="entry name" value="KRAB AND ZINC FINGER DOMAIN-CONTAINING"/>
    <property type="match status" value="1"/>
</dbReference>
<evidence type="ECO:0000256" key="8">
    <source>
        <dbReference type="PROSITE-ProRule" id="PRU00042"/>
    </source>
</evidence>
<feature type="compositionally biased region" description="Basic residues" evidence="9">
    <location>
        <begin position="538"/>
        <end position="548"/>
    </location>
</feature>
<feature type="domain" description="C2H2-type" evidence="10">
    <location>
        <begin position="64"/>
        <end position="88"/>
    </location>
</feature>
<dbReference type="Proteomes" id="UP000095300">
    <property type="component" value="Unassembled WGS sequence"/>
</dbReference>
<feature type="compositionally biased region" description="Acidic residues" evidence="9">
    <location>
        <begin position="424"/>
        <end position="447"/>
    </location>
</feature>
<gene>
    <name evidence="11" type="primary">106082076</name>
</gene>
<dbReference type="FunFam" id="3.30.160.60:FF:002388">
    <property type="entry name" value="Uncharacterized protein, isoform B"/>
    <property type="match status" value="1"/>
</dbReference>
<name>A0A1I8PFE7_STOCA</name>
<dbReference type="PROSITE" id="PS00028">
    <property type="entry name" value="ZINC_FINGER_C2H2_1"/>
    <property type="match status" value="11"/>
</dbReference>
<dbReference type="InterPro" id="IPR036236">
    <property type="entry name" value="Znf_C2H2_sf"/>
</dbReference>
<keyword evidence="7" id="KW-0539">Nucleus</keyword>
<evidence type="ECO:0000256" key="6">
    <source>
        <dbReference type="ARBA" id="ARBA00022833"/>
    </source>
</evidence>
<keyword evidence="4" id="KW-0677">Repeat</keyword>
<feature type="region of interest" description="Disordered" evidence="9">
    <location>
        <begin position="309"/>
        <end position="447"/>
    </location>
</feature>
<evidence type="ECO:0000256" key="9">
    <source>
        <dbReference type="SAM" id="MobiDB-lite"/>
    </source>
</evidence>
<dbReference type="FunFam" id="3.30.160.60:FF:000446">
    <property type="entry name" value="Zinc finger protein"/>
    <property type="match status" value="2"/>
</dbReference>
<evidence type="ECO:0000313" key="12">
    <source>
        <dbReference type="Proteomes" id="UP000095300"/>
    </source>
</evidence>
<dbReference type="AlphaFoldDB" id="A0A1I8PFE7"/>
<feature type="domain" description="C2H2-type" evidence="10">
    <location>
        <begin position="941"/>
        <end position="964"/>
    </location>
</feature>
<keyword evidence="6" id="KW-0862">Zinc</keyword>
<evidence type="ECO:0000259" key="10">
    <source>
        <dbReference type="PROSITE" id="PS50157"/>
    </source>
</evidence>
<keyword evidence="3" id="KW-0479">Metal-binding</keyword>
<proteinExistence type="inferred from homology"/>
<comment type="subcellular location">
    <subcellularLocation>
        <location evidence="1">Nucleus</location>
    </subcellularLocation>
</comment>
<feature type="domain" description="C2H2-type" evidence="10">
    <location>
        <begin position="207"/>
        <end position="234"/>
    </location>
</feature>
<feature type="domain" description="C2H2-type" evidence="10">
    <location>
        <begin position="856"/>
        <end position="883"/>
    </location>
</feature>
<dbReference type="FunFam" id="3.30.160.60:FF:001498">
    <property type="entry name" value="Zinc finger protein 404"/>
    <property type="match status" value="1"/>
</dbReference>
<organism evidence="11 12">
    <name type="scientific">Stomoxys calcitrans</name>
    <name type="common">Stable fly</name>
    <name type="synonym">Conops calcitrans</name>
    <dbReference type="NCBI Taxonomy" id="35570"/>
    <lineage>
        <taxon>Eukaryota</taxon>
        <taxon>Metazoa</taxon>
        <taxon>Ecdysozoa</taxon>
        <taxon>Arthropoda</taxon>
        <taxon>Hexapoda</taxon>
        <taxon>Insecta</taxon>
        <taxon>Pterygota</taxon>
        <taxon>Neoptera</taxon>
        <taxon>Endopterygota</taxon>
        <taxon>Diptera</taxon>
        <taxon>Brachycera</taxon>
        <taxon>Muscomorpha</taxon>
        <taxon>Muscoidea</taxon>
        <taxon>Muscidae</taxon>
        <taxon>Stomoxys</taxon>
    </lineage>
</organism>
<evidence type="ECO:0000256" key="5">
    <source>
        <dbReference type="ARBA" id="ARBA00022771"/>
    </source>
</evidence>
<dbReference type="OrthoDB" id="654211at2759"/>
<dbReference type="GO" id="GO:0005634">
    <property type="term" value="C:nucleus"/>
    <property type="evidence" value="ECO:0007669"/>
    <property type="project" value="UniProtKB-SubCell"/>
</dbReference>
<dbReference type="GO" id="GO:0008270">
    <property type="term" value="F:zinc ion binding"/>
    <property type="evidence" value="ECO:0007669"/>
    <property type="project" value="UniProtKB-KW"/>
</dbReference>
<feature type="domain" description="C2H2-type" evidence="10">
    <location>
        <begin position="913"/>
        <end position="940"/>
    </location>
</feature>
<feature type="domain" description="C2H2-type" evidence="10">
    <location>
        <begin position="827"/>
        <end position="854"/>
    </location>
</feature>
<dbReference type="Gene3D" id="3.30.160.60">
    <property type="entry name" value="Classic Zinc Finger"/>
    <property type="match status" value="11"/>
</dbReference>
<evidence type="ECO:0000256" key="7">
    <source>
        <dbReference type="ARBA" id="ARBA00023242"/>
    </source>
</evidence>
<dbReference type="PANTHER" id="PTHR24379:SF121">
    <property type="entry name" value="C2H2-TYPE DOMAIN-CONTAINING PROTEIN"/>
    <property type="match status" value="1"/>
</dbReference>
<dbReference type="VEuPathDB" id="VectorBase:SCAU007623"/>
<reference evidence="11" key="1">
    <citation type="submission" date="2020-05" db="UniProtKB">
        <authorList>
            <consortium name="EnsemblMetazoa"/>
        </authorList>
    </citation>
    <scope>IDENTIFICATION</scope>
    <source>
        <strain evidence="11">USDA</strain>
    </source>
</reference>
<dbReference type="PROSITE" id="PS50157">
    <property type="entry name" value="ZINC_FINGER_C2H2_2"/>
    <property type="match status" value="11"/>
</dbReference>
<feature type="domain" description="C2H2-type" evidence="10">
    <location>
        <begin position="235"/>
        <end position="264"/>
    </location>
</feature>
<evidence type="ECO:0000256" key="2">
    <source>
        <dbReference type="ARBA" id="ARBA00006991"/>
    </source>
</evidence>
<feature type="domain" description="C2H2-type" evidence="10">
    <location>
        <begin position="151"/>
        <end position="178"/>
    </location>
</feature>
<keyword evidence="12" id="KW-1185">Reference proteome</keyword>
<feature type="compositionally biased region" description="Basic and acidic residues" evidence="9">
    <location>
        <begin position="309"/>
        <end position="319"/>
    </location>
</feature>
<evidence type="ECO:0000256" key="3">
    <source>
        <dbReference type="ARBA" id="ARBA00022723"/>
    </source>
</evidence>
<accession>A0A1I8PFE7</accession>
<comment type="similarity">
    <text evidence="2">Belongs to the krueppel C2H2-type zinc-finger protein family.</text>
</comment>
<sequence length="1047" mass="119885">MDSDLDPPDTAAAAATSTEAQLQMLVKLSTEGVPKLFCPICNKALISLHGYVKHVKKHEPPGGFLCRFCEARFCSDEELKKHRETEHTTIACRLCKDTTFTNEEEYRTHIRDIHKGVDRQLYNCEKCGAAYKTIEPYRRHIENDCGSIKPFKCDLCPMAFVTKYNLKHHKDNHSGELKFCCSYCGRNFKQKARLVEHERTHTGEKPYKCDVCGKSFSHRESIVTHSTIHTGVRLVECKCCSSRFSCYSNLIKHRRNRPDTCGQPEYDPPRNRIRKHTSRIPAILNPTSEIKVVNVNKIIKPGDLEKANALKKESAEKPKAKSTARKRTAGEANLTRKKPGRKPGRKPKRQLVDDSDDEDIDWTGGAGASDDDDDDDKPLKASGKPISERPKRERRKIRLPELEPLEELNVSENNPAAQSTAWSDDSEDDYVPDFEKDDDSDDDDLEEVKDIKFPIKIKQEAKEDATSPHLQVETVDELEYTAVDVSAVKSEASEDTNIFNEKDKILECLLNESDYSHLDSEATTPTKKANDDKQSPTTKKRKAAKNHKPSQDSDNEFILEETEVVLVKNEDSDEENEHFPLEDMLEVKAEVRFPPLSIDELNLECRVLLEDITIRFPDLKTSPFVKVSRNCQPFFSKSATVKGLLKNAGKRKYRPRGLRVKRNPEENRKARITSEELKARLQKRDKSYQCPLCIKLYYMRKPFERHMREDHNKTDEEIKEMVKPVIDDLAPDEVFKCHICDKIYLMEKRLKDHIPKHGEDGSLLHKCPCYCNQYFATREEAQTHAQMLHRELLWCEICEKFMQGSDALKSHRTRMHGTKEIQFKRNLICDKCGKKFMGRTQLMDHVRSDCGRVPIYQCQVCGKCLTTAGILKTHMLLHQDDRPYSCDQCGKSFKIKAQYKTHAKFAHSDEKRFKCHLCPKEYPYRESLLTHMSVHTGIKRFLCNGCGKRFTCVSNLQAHRKVHAETCGLLPLNAKATQYMGVQKGNLLLGAKPEPGLDYVETQTLVAKEVYTQDVHMAAEDVIRSSQPSNSLSGGLPLNYTTDIILL</sequence>
<dbReference type="FunFam" id="3.30.160.60:FF:001530">
    <property type="entry name" value="Zinc finger protein 268"/>
    <property type="match status" value="1"/>
</dbReference>
<feature type="compositionally biased region" description="Polar residues" evidence="9">
    <location>
        <begin position="410"/>
        <end position="423"/>
    </location>
</feature>
<dbReference type="SMART" id="SM00355">
    <property type="entry name" value="ZnF_C2H2"/>
    <property type="match status" value="16"/>
</dbReference>
<feature type="domain" description="C2H2-type" evidence="10">
    <location>
        <begin position="884"/>
        <end position="912"/>
    </location>
</feature>
<feature type="region of interest" description="Disordered" evidence="9">
    <location>
        <begin position="518"/>
        <end position="556"/>
    </location>
</feature>
<dbReference type="SUPFAM" id="SSF57667">
    <property type="entry name" value="beta-beta-alpha zinc fingers"/>
    <property type="match status" value="8"/>
</dbReference>
<protein>
    <recommendedName>
        <fullName evidence="10">C2H2-type domain-containing protein</fullName>
    </recommendedName>
</protein>
<dbReference type="EnsemblMetazoa" id="SCAU007623-RB">
    <property type="protein sequence ID" value="SCAU007623-PB"/>
    <property type="gene ID" value="SCAU007623"/>
</dbReference>